<name>A0A927BF63_9BACT</name>
<comment type="caution">
    <text evidence="3">The sequence shown here is derived from an EMBL/GenBank/DDBJ whole genome shotgun (WGS) entry which is preliminary data.</text>
</comment>
<feature type="compositionally biased region" description="Low complexity" evidence="1">
    <location>
        <begin position="135"/>
        <end position="149"/>
    </location>
</feature>
<keyword evidence="4" id="KW-1185">Reference proteome</keyword>
<dbReference type="RefSeq" id="WP_191005845.1">
    <property type="nucleotide sequence ID" value="NZ_JACXAD010000015.1"/>
</dbReference>
<dbReference type="Proteomes" id="UP000612233">
    <property type="component" value="Unassembled WGS sequence"/>
</dbReference>
<organism evidence="3 4">
    <name type="scientific">Hymenobacter montanus</name>
    <dbReference type="NCBI Taxonomy" id="2771359"/>
    <lineage>
        <taxon>Bacteria</taxon>
        <taxon>Pseudomonadati</taxon>
        <taxon>Bacteroidota</taxon>
        <taxon>Cytophagia</taxon>
        <taxon>Cytophagales</taxon>
        <taxon>Hymenobacteraceae</taxon>
        <taxon>Hymenobacter</taxon>
    </lineage>
</organism>
<evidence type="ECO:0000313" key="4">
    <source>
        <dbReference type="Proteomes" id="UP000612233"/>
    </source>
</evidence>
<keyword evidence="2" id="KW-0472">Membrane</keyword>
<sequence>MLPEDIDDLFRNQLDGHTTPPGDALWARLQANLPAEAPDANAEQLDQLFRKGLQHHVTPPPRQLWERLEDEHLRPGKRRAPAWWPIAMAAAVALLLVAGGASLWLGFPGAGVQTGPVASQRIRTDKPAPRPQPNSSPNNSSAGPARNNGPVGPARAAEPGPLAAMGPAQPAAPFPPQKNQALRTTRPLARASGASKARLAALGQAATAGGLTGPRTPGSPAGQPAPTALAPDEPQLAPAPAPVVAAASKPAPEIVPAIAAPSLASAGEVITVDVRRGGEPGTESAPASGTALAVEAPKERRRLGGRLLQQAGHLIRGERISLAEATGLPENVTLRATVAGRTFTKSLQL</sequence>
<feature type="compositionally biased region" description="Low complexity" evidence="1">
    <location>
        <begin position="159"/>
        <end position="169"/>
    </location>
</feature>
<keyword evidence="2" id="KW-1133">Transmembrane helix</keyword>
<feature type="region of interest" description="Disordered" evidence="1">
    <location>
        <begin position="208"/>
        <end position="242"/>
    </location>
</feature>
<proteinExistence type="predicted"/>
<protein>
    <submittedName>
        <fullName evidence="3">Uncharacterized protein</fullName>
    </submittedName>
</protein>
<dbReference type="AlphaFoldDB" id="A0A927BF63"/>
<dbReference type="EMBL" id="JACXAD010000015">
    <property type="protein sequence ID" value="MBD2769039.1"/>
    <property type="molecule type" value="Genomic_DNA"/>
</dbReference>
<evidence type="ECO:0000256" key="2">
    <source>
        <dbReference type="SAM" id="Phobius"/>
    </source>
</evidence>
<evidence type="ECO:0000256" key="1">
    <source>
        <dbReference type="SAM" id="MobiDB-lite"/>
    </source>
</evidence>
<keyword evidence="2" id="KW-0812">Transmembrane</keyword>
<gene>
    <name evidence="3" type="ORF">IC235_14190</name>
</gene>
<feature type="region of interest" description="Disordered" evidence="1">
    <location>
        <begin position="114"/>
        <end position="196"/>
    </location>
</feature>
<accession>A0A927BF63</accession>
<reference evidence="3" key="1">
    <citation type="submission" date="2020-09" db="EMBL/GenBank/DDBJ databases">
        <authorList>
            <person name="Kim M.K."/>
        </authorList>
    </citation>
    <scope>NUCLEOTIDE SEQUENCE</scope>
    <source>
        <strain evidence="3">BT664</strain>
    </source>
</reference>
<feature type="transmembrane region" description="Helical" evidence="2">
    <location>
        <begin position="82"/>
        <end position="107"/>
    </location>
</feature>
<evidence type="ECO:0000313" key="3">
    <source>
        <dbReference type="EMBL" id="MBD2769039.1"/>
    </source>
</evidence>